<dbReference type="EMBL" id="AP011528">
    <property type="protein sequence ID" value="BAP63130.1"/>
    <property type="molecule type" value="Genomic_DNA"/>
</dbReference>
<dbReference type="Pfam" id="PF10884">
    <property type="entry name" value="DUF2683"/>
    <property type="match status" value="1"/>
</dbReference>
<organism evidence="1 2">
    <name type="scientific">Methanococcus maripaludis OS7</name>
    <dbReference type="NCBI Taxonomy" id="637915"/>
    <lineage>
        <taxon>Archaea</taxon>
        <taxon>Methanobacteriati</taxon>
        <taxon>Methanobacteriota</taxon>
        <taxon>Methanomada group</taxon>
        <taxon>Methanococci</taxon>
        <taxon>Methanococcales</taxon>
        <taxon>Methanococcaceae</taxon>
        <taxon>Methanococcus</taxon>
    </lineage>
</organism>
<dbReference type="RefSeq" id="WP_013999412.1">
    <property type="nucleotide sequence ID" value="NZ_AP011528.1"/>
</dbReference>
<dbReference type="KEGG" id="mmao:MMOS7_10440"/>
<proteinExistence type="predicted"/>
<dbReference type="InterPro" id="IPR020271">
    <property type="entry name" value="Uncharacterised_MJ1172"/>
</dbReference>
<evidence type="ECO:0000313" key="1">
    <source>
        <dbReference type="EMBL" id="BAP63130.1"/>
    </source>
</evidence>
<accession>A0A2Z5PHI7</accession>
<name>A0A2Z5PHI7_METMI</name>
<dbReference type="AlphaFoldDB" id="A0A2Z5PHI7"/>
<sequence>MVHVQVDLSDDSNRIIEIFKAQHSIPKKSIAIDMFISQFASYGKEALEYNPAFVKETIEHSKGKEFIDITDKKSRRKHLGLE</sequence>
<evidence type="ECO:0008006" key="3">
    <source>
        <dbReference type="Google" id="ProtNLM"/>
    </source>
</evidence>
<dbReference type="GeneID" id="10982529"/>
<dbReference type="GeneID" id="37875528"/>
<dbReference type="Proteomes" id="UP000263689">
    <property type="component" value="Chromosome"/>
</dbReference>
<evidence type="ECO:0000313" key="2">
    <source>
        <dbReference type="Proteomes" id="UP000263689"/>
    </source>
</evidence>
<gene>
    <name evidence="1" type="ORF">MMOS7_10440</name>
</gene>
<reference evidence="1 2" key="1">
    <citation type="submission" date="2009-06" db="EMBL/GenBank/DDBJ databases">
        <title>Molecular Evidence for Microbiologically Influenced Corrosion from genome of Methanogen.</title>
        <authorList>
            <person name="Ito N."/>
            <person name="Tsurumaru H."/>
            <person name="Shimizu A."/>
            <person name="Harada T."/>
            <person name="Hosoyama A."/>
            <person name="Horikawa H."/>
            <person name="Wakai S."/>
            <person name="Sasaki K."/>
            <person name="Nishijima K."/>
            <person name="Ataku H."/>
            <person name="Yamazaki J."/>
            <person name="Mise M."/>
            <person name="Yamazaki S."/>
            <person name="Tanikawa S."/>
            <person name="Harayama S."/>
            <person name="Fujita N."/>
        </authorList>
    </citation>
    <scope>NUCLEOTIDE SEQUENCE [LARGE SCALE GENOMIC DNA]</scope>
    <source>
        <strain evidence="2">OS7 ( NBRC 103642)</strain>
    </source>
</reference>
<protein>
    <recommendedName>
        <fullName evidence="3">Antitoxin</fullName>
    </recommendedName>
</protein>